<evidence type="ECO:0000313" key="2">
    <source>
        <dbReference type="EMBL" id="KAF1085878.1"/>
    </source>
</evidence>
<dbReference type="EMBL" id="LSRS01000002">
    <property type="protein sequence ID" value="KAF1085878.1"/>
    <property type="molecule type" value="Genomic_DNA"/>
</dbReference>
<name>A0A9D2WRR0_9FIRM</name>
<comment type="caution">
    <text evidence="2">The sequence shown here is derived from an EMBL/GenBank/DDBJ whole genome shotgun (WGS) entry which is preliminary data.</text>
</comment>
<accession>A0A9D2WRR0</accession>
<proteinExistence type="predicted"/>
<protein>
    <submittedName>
        <fullName evidence="2">Uncharacterized protein</fullName>
    </submittedName>
</protein>
<sequence length="30" mass="3329">MVSGEKNDQVAGHFRTLNTNNLKLPDNDIS</sequence>
<evidence type="ECO:0000313" key="3">
    <source>
        <dbReference type="Proteomes" id="UP000798488"/>
    </source>
</evidence>
<gene>
    <name evidence="2" type="ORF">SPSYN_00608</name>
</gene>
<keyword evidence="3" id="KW-1185">Reference proteome</keyword>
<dbReference type="AlphaFoldDB" id="A0A9D2WRR0"/>
<organism evidence="2 3">
    <name type="scientific">Sporotomaculum syntrophicum</name>
    <dbReference type="NCBI Taxonomy" id="182264"/>
    <lineage>
        <taxon>Bacteria</taxon>
        <taxon>Bacillati</taxon>
        <taxon>Bacillota</taxon>
        <taxon>Clostridia</taxon>
        <taxon>Eubacteriales</taxon>
        <taxon>Desulfallaceae</taxon>
        <taxon>Sporotomaculum</taxon>
    </lineage>
</organism>
<dbReference type="Proteomes" id="UP000798488">
    <property type="component" value="Unassembled WGS sequence"/>
</dbReference>
<reference evidence="2" key="1">
    <citation type="submission" date="2016-02" db="EMBL/GenBank/DDBJ databases">
        <title>Draft Genome Sequence of Sporotomaculum syntrophicum Strain FB, a Syntrophic Benzoate Degrader.</title>
        <authorList>
            <person name="Nobu M.K."/>
            <person name="Narihiro T."/>
            <person name="Qiu Y.-L."/>
            <person name="Ohashi A."/>
            <person name="Liu W.-T."/>
            <person name="Yuji S."/>
        </authorList>
    </citation>
    <scope>NUCLEOTIDE SEQUENCE</scope>
    <source>
        <strain evidence="2">FB</strain>
    </source>
</reference>
<feature type="region of interest" description="Disordered" evidence="1">
    <location>
        <begin position="1"/>
        <end position="30"/>
    </location>
</feature>
<evidence type="ECO:0000256" key="1">
    <source>
        <dbReference type="SAM" id="MobiDB-lite"/>
    </source>
</evidence>